<evidence type="ECO:0000313" key="2">
    <source>
        <dbReference type="EMBL" id="ESO82313.1"/>
    </source>
</evidence>
<feature type="compositionally biased region" description="Basic and acidic residues" evidence="1">
    <location>
        <begin position="131"/>
        <end position="140"/>
    </location>
</feature>
<dbReference type="EMBL" id="KB203946">
    <property type="protein sequence ID" value="ESO82313.1"/>
    <property type="molecule type" value="Genomic_DNA"/>
</dbReference>
<dbReference type="RefSeq" id="XP_009066978.1">
    <property type="nucleotide sequence ID" value="XM_009068730.1"/>
</dbReference>
<dbReference type="GeneID" id="20233615"/>
<keyword evidence="3" id="KW-1185">Reference proteome</keyword>
<dbReference type="KEGG" id="lgi:LOTGIDRAFT_134904"/>
<dbReference type="HOGENOM" id="CLU_1665118_0_0_1"/>
<evidence type="ECO:0000313" key="3">
    <source>
        <dbReference type="Proteomes" id="UP000030746"/>
    </source>
</evidence>
<gene>
    <name evidence="2" type="ORF">LOTGIDRAFT_134904</name>
</gene>
<organism evidence="2 3">
    <name type="scientific">Lottia gigantea</name>
    <name type="common">Giant owl limpet</name>
    <dbReference type="NCBI Taxonomy" id="225164"/>
    <lineage>
        <taxon>Eukaryota</taxon>
        <taxon>Metazoa</taxon>
        <taxon>Spiralia</taxon>
        <taxon>Lophotrochozoa</taxon>
        <taxon>Mollusca</taxon>
        <taxon>Gastropoda</taxon>
        <taxon>Patellogastropoda</taxon>
        <taxon>Lottioidea</taxon>
        <taxon>Lottiidae</taxon>
        <taxon>Lottia</taxon>
    </lineage>
</organism>
<accession>V3YWA8</accession>
<feature type="non-terminal residue" evidence="2">
    <location>
        <position position="159"/>
    </location>
</feature>
<protein>
    <submittedName>
        <fullName evidence="2">Uncharacterized protein</fullName>
    </submittedName>
</protein>
<name>V3YWA8_LOTGI</name>
<sequence length="159" mass="18498">MFGLQIILSVHKTIFEYFSDQIEKLTKQLAELENGGERDQSSSNLRAELKKTEAEMEKLNEALIDKDEEIVSLQSNEKDKCIDLQVGETEKLIKLKDELEQLKALFTKLETDKIQLEKDNKTLKQNIEKIEKDLKTRDTESQDLNDQISALKQEKRELD</sequence>
<evidence type="ECO:0000256" key="1">
    <source>
        <dbReference type="SAM" id="MobiDB-lite"/>
    </source>
</evidence>
<proteinExistence type="predicted"/>
<dbReference type="CTD" id="20233615"/>
<dbReference type="STRING" id="225164.V3YWA8"/>
<reference evidence="2 3" key="1">
    <citation type="journal article" date="2013" name="Nature">
        <title>Insights into bilaterian evolution from three spiralian genomes.</title>
        <authorList>
            <person name="Simakov O."/>
            <person name="Marletaz F."/>
            <person name="Cho S.J."/>
            <person name="Edsinger-Gonzales E."/>
            <person name="Havlak P."/>
            <person name="Hellsten U."/>
            <person name="Kuo D.H."/>
            <person name="Larsson T."/>
            <person name="Lv J."/>
            <person name="Arendt D."/>
            <person name="Savage R."/>
            <person name="Osoegawa K."/>
            <person name="de Jong P."/>
            <person name="Grimwood J."/>
            <person name="Chapman J.A."/>
            <person name="Shapiro H."/>
            <person name="Aerts A."/>
            <person name="Otillar R.P."/>
            <person name="Terry A.Y."/>
            <person name="Boore J.L."/>
            <person name="Grigoriev I.V."/>
            <person name="Lindberg D.R."/>
            <person name="Seaver E.C."/>
            <person name="Weisblat D.A."/>
            <person name="Putnam N.H."/>
            <person name="Rokhsar D.S."/>
        </authorList>
    </citation>
    <scope>NUCLEOTIDE SEQUENCE [LARGE SCALE GENOMIC DNA]</scope>
</reference>
<dbReference type="AlphaFoldDB" id="V3YWA8"/>
<feature type="region of interest" description="Disordered" evidence="1">
    <location>
        <begin position="131"/>
        <end position="159"/>
    </location>
</feature>
<dbReference type="Proteomes" id="UP000030746">
    <property type="component" value="Unassembled WGS sequence"/>
</dbReference>